<evidence type="ECO:0000256" key="1">
    <source>
        <dbReference type="SAM" id="MobiDB-lite"/>
    </source>
</evidence>
<evidence type="ECO:0000313" key="3">
    <source>
        <dbReference type="Proteomes" id="UP000061569"/>
    </source>
</evidence>
<feature type="region of interest" description="Disordered" evidence="1">
    <location>
        <begin position="27"/>
        <end position="50"/>
    </location>
</feature>
<proteinExistence type="predicted"/>
<dbReference type="Proteomes" id="UP000061569">
    <property type="component" value="Chromosome"/>
</dbReference>
<accession>A0A0S2DEM7</accession>
<dbReference type="STRING" id="69.GLE_1744"/>
<feature type="compositionally biased region" description="Basic and acidic residues" evidence="1">
    <location>
        <begin position="40"/>
        <end position="50"/>
    </location>
</feature>
<gene>
    <name evidence="2" type="ORF">GLE_1744</name>
</gene>
<protein>
    <submittedName>
        <fullName evidence="2">Uncharacterized protein</fullName>
    </submittedName>
</protein>
<dbReference type="PATRIC" id="fig|69.6.peg.1720"/>
<organism evidence="2 3">
    <name type="scientific">Lysobacter enzymogenes</name>
    <dbReference type="NCBI Taxonomy" id="69"/>
    <lineage>
        <taxon>Bacteria</taxon>
        <taxon>Pseudomonadati</taxon>
        <taxon>Pseudomonadota</taxon>
        <taxon>Gammaproteobacteria</taxon>
        <taxon>Lysobacterales</taxon>
        <taxon>Lysobacteraceae</taxon>
        <taxon>Lysobacter</taxon>
    </lineage>
</organism>
<evidence type="ECO:0000313" key="2">
    <source>
        <dbReference type="EMBL" id="ALN57099.1"/>
    </source>
</evidence>
<sequence length="50" mass="5726">MSEGRRWWNGAGRRALWPDPEKRWRALVGGPSGPTALRSIRGDPQQKRRA</sequence>
<reference evidence="2 3" key="1">
    <citation type="submission" date="2015-11" db="EMBL/GenBank/DDBJ databases">
        <title>Genome sequences of Lysobacter enzymogenes strain C3 and Lysobacter antibioticus ATCC 29479.</title>
        <authorList>
            <person name="Kobayashi D.Y."/>
        </authorList>
    </citation>
    <scope>NUCLEOTIDE SEQUENCE [LARGE SCALE GENOMIC DNA]</scope>
    <source>
        <strain evidence="2 3">C3</strain>
    </source>
</reference>
<name>A0A0S2DEM7_LYSEN</name>
<dbReference type="EMBL" id="CP013140">
    <property type="protein sequence ID" value="ALN57099.1"/>
    <property type="molecule type" value="Genomic_DNA"/>
</dbReference>
<dbReference type="AlphaFoldDB" id="A0A0S2DEM7"/>
<dbReference type="KEGG" id="lez:GLE_1744"/>